<reference evidence="3 4" key="1">
    <citation type="journal article" date="2018" name="J. Microbiol.">
        <title>Leifsonia flava sp. nov., a novel actinobacterium isolated from the rhizosphere of Aquilegia viridiflora.</title>
        <authorList>
            <person name="Cai Y."/>
            <person name="Tao W.Z."/>
            <person name="Ma Y.J."/>
            <person name="Cheng J."/>
            <person name="Zhang M.Y."/>
            <person name="Zhang Y.X."/>
        </authorList>
    </citation>
    <scope>NUCLEOTIDE SEQUENCE [LARGE SCALE GENOMIC DNA]</scope>
    <source>
        <strain evidence="3 4">SYP-B2174</strain>
    </source>
</reference>
<evidence type="ECO:0000259" key="2">
    <source>
        <dbReference type="Pfam" id="PF08327"/>
    </source>
</evidence>
<protein>
    <submittedName>
        <fullName evidence="3">SRPBCC domain-containing protein</fullName>
    </submittedName>
</protein>
<dbReference type="Pfam" id="PF08327">
    <property type="entry name" value="AHSA1"/>
    <property type="match status" value="1"/>
</dbReference>
<dbReference type="AlphaFoldDB" id="A0A4Y9R4D0"/>
<gene>
    <name evidence="3" type="ORF">E4M00_06645</name>
</gene>
<dbReference type="CDD" id="cd07814">
    <property type="entry name" value="SRPBCC_CalC_Aha1-like"/>
    <property type="match status" value="1"/>
</dbReference>
<sequence length="144" mass="16131">MAEYTAHVDAFIAAPPQAVWDVITSAEPHPEILAGARIVTDWALGAEIRWMGEWEGKTFEDHGRVLEVEEPRRLVVTHFSPMTGQPDVPENYHTLRYELLAVDGGTRVELDQDNNPTAEAAEHSAENWRDMLDGVRTVVERSLG</sequence>
<comment type="caution">
    <text evidence="3">The sequence shown here is derived from an EMBL/GenBank/DDBJ whole genome shotgun (WGS) entry which is preliminary data.</text>
</comment>
<comment type="similarity">
    <text evidence="1">Belongs to the AHA1 family.</text>
</comment>
<evidence type="ECO:0000313" key="3">
    <source>
        <dbReference type="EMBL" id="TFV99170.1"/>
    </source>
</evidence>
<organism evidence="3 4">
    <name type="scientific">Orlajensenia leifsoniae</name>
    <dbReference type="NCBI Taxonomy" id="2561933"/>
    <lineage>
        <taxon>Bacteria</taxon>
        <taxon>Bacillati</taxon>
        <taxon>Actinomycetota</taxon>
        <taxon>Actinomycetes</taxon>
        <taxon>Micrococcales</taxon>
        <taxon>Microbacteriaceae</taxon>
        <taxon>Orlajensenia</taxon>
    </lineage>
</organism>
<dbReference type="Gene3D" id="3.30.530.20">
    <property type="match status" value="1"/>
</dbReference>
<proteinExistence type="inferred from homology"/>
<name>A0A4Y9R4D0_9MICO</name>
<keyword evidence="4" id="KW-1185">Reference proteome</keyword>
<dbReference type="InterPro" id="IPR023393">
    <property type="entry name" value="START-like_dom_sf"/>
</dbReference>
<dbReference type="RefSeq" id="WP_135119643.1">
    <property type="nucleotide sequence ID" value="NZ_SPQZ01000002.1"/>
</dbReference>
<accession>A0A4Y9R4D0</accession>
<dbReference type="InterPro" id="IPR013538">
    <property type="entry name" value="ASHA1/2-like_C"/>
</dbReference>
<dbReference type="SUPFAM" id="SSF55961">
    <property type="entry name" value="Bet v1-like"/>
    <property type="match status" value="1"/>
</dbReference>
<feature type="domain" description="Activator of Hsp90 ATPase homologue 1/2-like C-terminal" evidence="2">
    <location>
        <begin position="13"/>
        <end position="139"/>
    </location>
</feature>
<dbReference type="Proteomes" id="UP000298127">
    <property type="component" value="Unassembled WGS sequence"/>
</dbReference>
<evidence type="ECO:0000256" key="1">
    <source>
        <dbReference type="ARBA" id="ARBA00006817"/>
    </source>
</evidence>
<evidence type="ECO:0000313" key="4">
    <source>
        <dbReference type="Proteomes" id="UP000298127"/>
    </source>
</evidence>
<dbReference type="EMBL" id="SPQZ01000002">
    <property type="protein sequence ID" value="TFV99170.1"/>
    <property type="molecule type" value="Genomic_DNA"/>
</dbReference>